<evidence type="ECO:0000259" key="15">
    <source>
        <dbReference type="Pfam" id="PF01717"/>
    </source>
</evidence>
<feature type="binding site" evidence="11">
    <location>
        <position position="649"/>
    </location>
    <ligand>
        <name>Zn(2+)</name>
        <dbReference type="ChEBI" id="CHEBI:29105"/>
        <note>catalytic</note>
    </ligand>
</feature>
<evidence type="ECO:0000256" key="5">
    <source>
        <dbReference type="ARBA" id="ARBA00022605"/>
    </source>
</evidence>
<dbReference type="EC" id="2.1.1.14" evidence="11"/>
<dbReference type="CDD" id="cd03311">
    <property type="entry name" value="CIMS_C_terminal_like"/>
    <property type="match status" value="1"/>
</dbReference>
<evidence type="ECO:0000256" key="6">
    <source>
        <dbReference type="ARBA" id="ARBA00022679"/>
    </source>
</evidence>
<feature type="binding site" evidence="11">
    <location>
        <position position="734"/>
    </location>
    <ligand>
        <name>Zn(2+)</name>
        <dbReference type="ChEBI" id="CHEBI:29105"/>
        <note>catalytic</note>
    </ligand>
</feature>
<dbReference type="GO" id="GO:0071265">
    <property type="term" value="P:L-methionine biosynthetic process"/>
    <property type="evidence" value="ECO:0007669"/>
    <property type="project" value="UniProtKB-ARBA"/>
</dbReference>
<feature type="binding site" evidence="11 12">
    <location>
        <position position="492"/>
    </location>
    <ligand>
        <name>L-methionine</name>
        <dbReference type="ChEBI" id="CHEBI:57844"/>
    </ligand>
</feature>
<dbReference type="FunFam" id="3.20.20.210:FF:000003">
    <property type="entry name" value="5-methyltetrahydropteroyltriglutamate--homocysteine methyltransferase"/>
    <property type="match status" value="1"/>
</dbReference>
<dbReference type="CDD" id="cd03312">
    <property type="entry name" value="CIMS_N_terminal_like"/>
    <property type="match status" value="1"/>
</dbReference>
<sequence length="763" mass="85923">MGNMTMTILNHTLGFPRVGLKRELKKAQESYWAGNSTQEELLNVGRELRARHWQQQQQAGVDLLPVGDFAWYDHVLTTSLLLGNVPERHQNADGSIDLDTLFRIGRGRAPTGTPAAAAEMTKWFNTNYHYMVPEFQQGQQFKLGWTQLLDEVDEALALGHKIKPVLLGPVTYLWLGKVKGEPFDRLSLLKDILPVYQQVLAELAKRGIEWVQIDEPALVLELPAEWLAAFQPAYQALQGQVKLLLTTYFDSIGHNLDTIRALPVQGLHVDVVAGQDDIAALNAQLPKNWLLSLGVINGRNVWRADLSHWFERLQPLVNTRPLWLGSSCSLLHSPIDLSEETRLDAEVKSWFAFALQKCAELALLTQALNAPSEAKLAELAAYSAPIRARRASSRVHNVQVEQRLAAITAQDIERQLPYEARAESQRKRFNLPAWPTTTIGSFPQTTEIRGLRLDFKQGRLDGKNYRTGISEHIKQAIAEQERLGLDVLVHGEAERNDMVEYFGEHLDGFVFTQNGWVQSYGSRCVKPPVIIGDISRPEAITVEWAKYAQSLTDKPVKGMLTGPVTILCWSFPREDVSRETIAKQIALALRDEVEDLEKAGIGIIQIDEPALREGLPLRRADWQAYLQWAVDAFKLNAAVAKNDTQIHTHMCYCEFNDIMDSIAALDADVITIETSRSDMELLESFEDFAYPNEIGPGVYDIHSPNVPSVEWIEALLRKAAQRIPAERLWVNPDCGLKTRGWPETRQALANMVLAAQRLREEQI</sequence>
<dbReference type="NCBIfam" id="TIGR01371">
    <property type="entry name" value="met_syn_B12ind"/>
    <property type="match status" value="1"/>
</dbReference>
<name>A0AA44CM69_YERMO</name>
<feature type="binding site" evidence="11 12">
    <location>
        <begin position="439"/>
        <end position="441"/>
    </location>
    <ligand>
        <name>L-methionine</name>
        <dbReference type="ChEBI" id="CHEBI:57844"/>
    </ligand>
</feature>
<reference evidence="17" key="1">
    <citation type="submission" date="2020-03" db="EMBL/GenBank/DDBJ databases">
        <authorList>
            <person name="Kislichkina A."/>
            <person name="Dentovskaya S."/>
            <person name="Shaikhutdinov R."/>
            <person name="Ivanov S."/>
            <person name="Sizova A."/>
            <person name="Solomentsev V."/>
            <person name="Bogun A."/>
        </authorList>
    </citation>
    <scope>NUCLEOTIDE SEQUENCE</scope>
    <source>
        <strain evidence="17">SCPM-O-B-7610</strain>
    </source>
</reference>
<evidence type="ECO:0000259" key="16">
    <source>
        <dbReference type="Pfam" id="PF08267"/>
    </source>
</evidence>
<evidence type="ECO:0000256" key="10">
    <source>
        <dbReference type="ARBA" id="ARBA00023167"/>
    </source>
</evidence>
<comment type="cofactor">
    <cofactor evidence="13">
        <name>Zn(2+)</name>
        <dbReference type="ChEBI" id="CHEBI:29105"/>
    </cofactor>
    <text evidence="13">Binds 2 Zn(2+) ions per subunit.</text>
</comment>
<dbReference type="FunFam" id="3.20.20.210:FF:000002">
    <property type="entry name" value="5-methyltetrahydropteroyltriglutamate--homocysteine methyltransferase"/>
    <property type="match status" value="1"/>
</dbReference>
<feature type="binding site" evidence="12">
    <location>
        <position position="127"/>
    </location>
    <ligand>
        <name>5-methyltetrahydropteroyltri-L-glutamate</name>
        <dbReference type="ChEBI" id="CHEBI:58207"/>
    </ligand>
</feature>
<comment type="function">
    <text evidence="1 11">Catalyzes the transfer of a methyl group from 5-methyltetrahydrofolate to homocysteine resulting in methionine formation.</text>
</comment>
<organism evidence="17 18">
    <name type="scientific">Yersinia mollaretii</name>
    <dbReference type="NCBI Taxonomy" id="33060"/>
    <lineage>
        <taxon>Bacteria</taxon>
        <taxon>Pseudomonadati</taxon>
        <taxon>Pseudomonadota</taxon>
        <taxon>Gammaproteobacteria</taxon>
        <taxon>Enterobacterales</taxon>
        <taxon>Yersiniaceae</taxon>
        <taxon>Yersinia</taxon>
    </lineage>
</organism>
<keyword evidence="8 11" id="KW-0677">Repeat</keyword>
<dbReference type="InterPro" id="IPR038071">
    <property type="entry name" value="UROD/MetE-like_sf"/>
</dbReference>
<evidence type="ECO:0000256" key="9">
    <source>
        <dbReference type="ARBA" id="ARBA00022833"/>
    </source>
</evidence>
<feature type="binding site" evidence="13">
    <location>
        <position position="673"/>
    </location>
    <ligand>
        <name>Zn(2+)</name>
        <dbReference type="ChEBI" id="CHEBI:29105"/>
        <label>1</label>
        <note>catalytic</note>
    </ligand>
</feature>
<comment type="caution">
    <text evidence="17">The sequence shown here is derived from an EMBL/GenBank/DDBJ whole genome shotgun (WGS) entry which is preliminary data.</text>
</comment>
<feature type="binding site" evidence="11 12">
    <location>
        <begin position="523"/>
        <end position="524"/>
    </location>
    <ligand>
        <name>5-methyltetrahydropteroyltri-L-glutamate</name>
        <dbReference type="ChEBI" id="CHEBI:58207"/>
    </ligand>
</feature>
<feature type="binding site" evidence="11">
    <location>
        <position position="122"/>
    </location>
    <ligand>
        <name>5-methyltetrahydropteroyltri-L-glutamate</name>
        <dbReference type="ChEBI" id="CHEBI:58207"/>
    </ligand>
</feature>
<feature type="binding site" evidence="11 12">
    <location>
        <position position="607"/>
    </location>
    <ligand>
        <name>L-methionine</name>
        <dbReference type="ChEBI" id="CHEBI:57844"/>
    </ligand>
</feature>
<keyword evidence="9 11" id="KW-0862">Zinc</keyword>
<feature type="binding site" evidence="11 12">
    <location>
        <position position="607"/>
    </location>
    <ligand>
        <name>L-homocysteine</name>
        <dbReference type="ChEBI" id="CHEBI:58199"/>
    </ligand>
</feature>
<keyword evidence="10 11" id="KW-0486">Methionine biosynthesis</keyword>
<comment type="similarity">
    <text evidence="3 11">Belongs to the vitamin-B12 independent methionine synthase family.</text>
</comment>
<dbReference type="NCBIfam" id="NF003556">
    <property type="entry name" value="PRK05222.1"/>
    <property type="match status" value="1"/>
</dbReference>
<feature type="binding site" evidence="13">
    <location>
        <position position="649"/>
    </location>
    <ligand>
        <name>Zn(2+)</name>
        <dbReference type="ChEBI" id="CHEBI:29105"/>
        <label>1</label>
        <note>catalytic</note>
    </ligand>
</feature>
<feature type="binding site" evidence="11">
    <location>
        <position position="651"/>
    </location>
    <ligand>
        <name>Zn(2+)</name>
        <dbReference type="ChEBI" id="CHEBI:29105"/>
        <note>catalytic</note>
    </ligand>
</feature>
<feature type="domain" description="Cobalamin-independent methionine synthase MetE N-terminal" evidence="16">
    <location>
        <begin position="10"/>
        <end position="318"/>
    </location>
</feature>
<evidence type="ECO:0000256" key="11">
    <source>
        <dbReference type="HAMAP-Rule" id="MF_00172"/>
    </source>
</evidence>
<dbReference type="PANTHER" id="PTHR30519">
    <property type="entry name" value="5-METHYLTETRAHYDROPTEROYLTRIGLUTAMATE--HOMOCYSTEINE METHYLTRANSFERASE"/>
    <property type="match status" value="1"/>
</dbReference>
<feature type="binding site" evidence="12">
    <location>
        <position position="25"/>
    </location>
    <ligand>
        <name>5-methyltetrahydropteroyltri-L-glutamate</name>
        <dbReference type="ChEBI" id="CHEBI:58207"/>
    </ligand>
</feature>
<comment type="pathway">
    <text evidence="2 11">Amino-acid biosynthesis; L-methionine biosynthesis via de novo pathway; L-methionine from L-homocysteine (MetE route): step 1/1.</text>
</comment>
<feature type="binding site" evidence="13">
    <location>
        <position position="734"/>
    </location>
    <ligand>
        <name>Zn(2+)</name>
        <dbReference type="ChEBI" id="CHEBI:29105"/>
        <label>1</label>
        <note>catalytic</note>
    </ligand>
</feature>
<dbReference type="PIRSF" id="PIRSF000382">
    <property type="entry name" value="MeTrfase_B12_ind"/>
    <property type="match status" value="1"/>
</dbReference>
<dbReference type="EMBL" id="JAASAI010000012">
    <property type="protein sequence ID" value="NIL23344.1"/>
    <property type="molecule type" value="Genomic_DNA"/>
</dbReference>
<keyword evidence="5 11" id="KW-0028">Amino-acid biosynthesis</keyword>
<feature type="binding site" evidence="11 12">
    <location>
        <begin position="439"/>
        <end position="441"/>
    </location>
    <ligand>
        <name>L-homocysteine</name>
        <dbReference type="ChEBI" id="CHEBI:58199"/>
    </ligand>
</feature>
<evidence type="ECO:0000256" key="4">
    <source>
        <dbReference type="ARBA" id="ARBA00022603"/>
    </source>
</evidence>
<dbReference type="InterPro" id="IPR006276">
    <property type="entry name" value="Cobalamin-indep_Met_synthase"/>
</dbReference>
<dbReference type="Gene3D" id="3.20.20.210">
    <property type="match status" value="2"/>
</dbReference>
<dbReference type="InterPro" id="IPR013215">
    <property type="entry name" value="Cbl-indep_Met_Synth_N"/>
</dbReference>
<gene>
    <name evidence="11 17" type="primary">metE</name>
    <name evidence="17" type="ORF">HB991_12590</name>
</gene>
<accession>A0AA44CM69</accession>
<evidence type="ECO:0000256" key="3">
    <source>
        <dbReference type="ARBA" id="ARBA00009553"/>
    </source>
</evidence>
<dbReference type="Pfam" id="PF08267">
    <property type="entry name" value="Meth_synt_1"/>
    <property type="match status" value="1"/>
</dbReference>
<evidence type="ECO:0000256" key="14">
    <source>
        <dbReference type="PIRSR" id="PIRSR000382-3"/>
    </source>
</evidence>
<evidence type="ECO:0000313" key="17">
    <source>
        <dbReference type="EMBL" id="NIL23344.1"/>
    </source>
</evidence>
<comment type="cofactor">
    <cofactor evidence="11">
        <name>Zn(2+)</name>
        <dbReference type="ChEBI" id="CHEBI:29105"/>
    </cofactor>
    <text evidence="11">Binds 1 zinc ion per subunit.</text>
</comment>
<dbReference type="HAMAP" id="MF_00172">
    <property type="entry name" value="Meth_synth"/>
    <property type="match status" value="1"/>
</dbReference>
<feature type="domain" description="Cobalamin-independent methionine synthase MetE C-terminal/archaeal" evidence="15">
    <location>
        <begin position="434"/>
        <end position="756"/>
    </location>
</feature>
<evidence type="ECO:0000256" key="7">
    <source>
        <dbReference type="ARBA" id="ARBA00022723"/>
    </source>
</evidence>
<evidence type="ECO:0000256" key="13">
    <source>
        <dbReference type="PIRSR" id="PIRSR000382-2"/>
    </source>
</evidence>
<dbReference type="GO" id="GO:0003871">
    <property type="term" value="F:5-methyltetrahydropteroyltriglutamate-homocysteine S-methyltransferase activity"/>
    <property type="evidence" value="ECO:0007669"/>
    <property type="project" value="UniProtKB-UniRule"/>
</dbReference>
<evidence type="ECO:0000256" key="12">
    <source>
        <dbReference type="PIRSR" id="PIRSR000382-1"/>
    </source>
</evidence>
<evidence type="ECO:0000256" key="1">
    <source>
        <dbReference type="ARBA" id="ARBA00002777"/>
    </source>
</evidence>
<dbReference type="Pfam" id="PF01717">
    <property type="entry name" value="Meth_synt_2"/>
    <property type="match status" value="1"/>
</dbReference>
<dbReference type="Proteomes" id="UP000712947">
    <property type="component" value="Unassembled WGS sequence"/>
</dbReference>
<dbReference type="GO" id="GO:0032259">
    <property type="term" value="P:methylation"/>
    <property type="evidence" value="ECO:0007669"/>
    <property type="project" value="UniProtKB-KW"/>
</dbReference>
<keyword evidence="6 11" id="KW-0808">Transferase</keyword>
<dbReference type="AlphaFoldDB" id="A0AA44CM69"/>
<feature type="binding site" evidence="11">
    <location>
        <position position="613"/>
    </location>
    <ligand>
        <name>5-methyltetrahydropteroyltri-L-glutamate</name>
        <dbReference type="ChEBI" id="CHEBI:58207"/>
    </ligand>
</feature>
<evidence type="ECO:0000256" key="2">
    <source>
        <dbReference type="ARBA" id="ARBA00004681"/>
    </source>
</evidence>
<protein>
    <recommendedName>
        <fullName evidence="11">5-methyltetrahydropteroyltriglutamate--homocysteine methyltransferase</fullName>
        <ecNumber evidence="11">2.1.1.14</ecNumber>
    </recommendedName>
    <alternativeName>
        <fullName evidence="11">Cobalamin-independent methionine synthase</fullName>
    </alternativeName>
    <alternativeName>
        <fullName evidence="11">Methionine synthase, vitamin-B12 independent isozyme</fullName>
    </alternativeName>
</protein>
<feature type="binding site" evidence="11">
    <location>
        <position position="673"/>
    </location>
    <ligand>
        <name>Zn(2+)</name>
        <dbReference type="ChEBI" id="CHEBI:29105"/>
        <note>catalytic</note>
    </ligand>
</feature>
<evidence type="ECO:0000256" key="8">
    <source>
        <dbReference type="ARBA" id="ARBA00022737"/>
    </source>
</evidence>
<feature type="binding site" evidence="11 12">
    <location>
        <position position="569"/>
    </location>
    <ligand>
        <name>5-methyltetrahydropteroyltri-L-glutamate</name>
        <dbReference type="ChEBI" id="CHEBI:58207"/>
    </ligand>
</feature>
<feature type="binding site" evidence="13">
    <location>
        <position position="651"/>
    </location>
    <ligand>
        <name>Zn(2+)</name>
        <dbReference type="ChEBI" id="CHEBI:29105"/>
        <label>1</label>
        <note>catalytic</note>
    </ligand>
</feature>
<feature type="active site" description="Proton donor" evidence="11 14">
    <location>
        <position position="702"/>
    </location>
</feature>
<dbReference type="SUPFAM" id="SSF51726">
    <property type="entry name" value="UROD/MetE-like"/>
    <property type="match status" value="2"/>
</dbReference>
<evidence type="ECO:0000313" key="18">
    <source>
        <dbReference type="Proteomes" id="UP000712947"/>
    </source>
</evidence>
<comment type="catalytic activity">
    <reaction evidence="11">
        <text>5-methyltetrahydropteroyltri-L-glutamate + L-homocysteine = tetrahydropteroyltri-L-glutamate + L-methionine</text>
        <dbReference type="Rhea" id="RHEA:21196"/>
        <dbReference type="ChEBI" id="CHEBI:57844"/>
        <dbReference type="ChEBI" id="CHEBI:58140"/>
        <dbReference type="ChEBI" id="CHEBI:58199"/>
        <dbReference type="ChEBI" id="CHEBI:58207"/>
        <dbReference type="EC" id="2.1.1.14"/>
    </reaction>
</comment>
<keyword evidence="4 11" id="KW-0489">Methyltransferase</keyword>
<feature type="binding site" evidence="11">
    <location>
        <position position="492"/>
    </location>
    <ligand>
        <name>L-homocysteine</name>
        <dbReference type="ChEBI" id="CHEBI:58199"/>
    </ligand>
</feature>
<dbReference type="GO" id="GO:0008270">
    <property type="term" value="F:zinc ion binding"/>
    <property type="evidence" value="ECO:0007669"/>
    <property type="project" value="InterPro"/>
</dbReference>
<keyword evidence="7 11" id="KW-0479">Metal-binding</keyword>
<feature type="binding site" evidence="11">
    <location>
        <begin position="22"/>
        <end position="25"/>
    </location>
    <ligand>
        <name>5-methyltetrahydropteroyltri-L-glutamate</name>
        <dbReference type="ChEBI" id="CHEBI:58207"/>
    </ligand>
</feature>
<dbReference type="InterPro" id="IPR002629">
    <property type="entry name" value="Met_Synth_C/arc"/>
</dbReference>
<proteinExistence type="inferred from homology"/>